<dbReference type="Proteomes" id="UP000049495">
    <property type="component" value="Unassembled WGS sequence"/>
</dbReference>
<dbReference type="Gene3D" id="2.60.40.10">
    <property type="entry name" value="Immunoglobulins"/>
    <property type="match status" value="1"/>
</dbReference>
<evidence type="ECO:0000256" key="1">
    <source>
        <dbReference type="SAM" id="SignalP"/>
    </source>
</evidence>
<comment type="caution">
    <text evidence="2">The sequence shown here is derived from an EMBL/GenBank/DDBJ whole genome shotgun (WGS) entry which is preliminary data.</text>
</comment>
<dbReference type="AlphaFoldDB" id="A0A822N6M8"/>
<dbReference type="RefSeq" id="WP_048665073.1">
    <property type="nucleotide sequence ID" value="NZ_CCJV01000154.1"/>
</dbReference>
<gene>
    <name evidence="2" type="ORF">VCR5J5_890012</name>
</gene>
<name>A0A822N6M8_9VIBR</name>
<protein>
    <recommendedName>
        <fullName evidence="4">P pilus assembly chaperone PapD</fullName>
    </recommendedName>
</protein>
<sequence length="235" mass="25898">MNFKKAYLIIVSMLTIFSPASNAVSTNSLEEFVSCGSPKISIDIFNSGEVKEFVKVLMSKYENYEDGKLSKEAVAYPEGQIKGLDLIPKPNKLILGPNEKRNINFFQLAELCKSEKDEVYSISFVPSAIPGSSNSVSLFVGMGSLLTVLPQNPKLDYELTKSDGKVAIRNTGDSVIFVSINACNDDSIKNDDECSTRTRVHHTLERTIDISKFKGKVVATLTSPANSEWVKEVEL</sequence>
<proteinExistence type="predicted"/>
<reference evidence="3" key="1">
    <citation type="submission" date="2014-06" db="EMBL/GenBank/DDBJ databases">
        <authorList>
            <person name="Le Roux Frederique"/>
        </authorList>
    </citation>
    <scope>NUCLEOTIDE SEQUENCE [LARGE SCALE GENOMIC DNA]</scope>
    <source>
        <strain evidence="3">J5-5</strain>
    </source>
</reference>
<keyword evidence="1" id="KW-0732">Signal</keyword>
<feature type="signal peptide" evidence="1">
    <location>
        <begin position="1"/>
        <end position="23"/>
    </location>
</feature>
<dbReference type="EMBL" id="CCJV01000154">
    <property type="protein sequence ID" value="CDT71096.1"/>
    <property type="molecule type" value="Genomic_DNA"/>
</dbReference>
<evidence type="ECO:0000313" key="2">
    <source>
        <dbReference type="EMBL" id="CDT71096.1"/>
    </source>
</evidence>
<evidence type="ECO:0000313" key="3">
    <source>
        <dbReference type="Proteomes" id="UP000049495"/>
    </source>
</evidence>
<feature type="chain" id="PRO_5041182451" description="P pilus assembly chaperone PapD" evidence="1">
    <location>
        <begin position="24"/>
        <end position="235"/>
    </location>
</feature>
<dbReference type="InterPro" id="IPR013783">
    <property type="entry name" value="Ig-like_fold"/>
</dbReference>
<evidence type="ECO:0008006" key="4">
    <source>
        <dbReference type="Google" id="ProtNLM"/>
    </source>
</evidence>
<accession>A0A822N6M8</accession>
<organism evidence="2 3">
    <name type="scientific">Vibrio crassostreae</name>
    <dbReference type="NCBI Taxonomy" id="246167"/>
    <lineage>
        <taxon>Bacteria</taxon>
        <taxon>Pseudomonadati</taxon>
        <taxon>Pseudomonadota</taxon>
        <taxon>Gammaproteobacteria</taxon>
        <taxon>Vibrionales</taxon>
        <taxon>Vibrionaceae</taxon>
        <taxon>Vibrio</taxon>
    </lineage>
</organism>